<accession>A0A5P8NYX0</accession>
<evidence type="ECO:0000313" key="2">
    <source>
        <dbReference type="Proteomes" id="UP000326944"/>
    </source>
</evidence>
<dbReference type="PROSITE" id="PS51257">
    <property type="entry name" value="PROKAR_LIPOPROTEIN"/>
    <property type="match status" value="1"/>
</dbReference>
<keyword evidence="2" id="KW-1185">Reference proteome</keyword>
<evidence type="ECO:0008006" key="3">
    <source>
        <dbReference type="Google" id="ProtNLM"/>
    </source>
</evidence>
<gene>
    <name evidence="1" type="ORF">FJR48_02170</name>
</gene>
<dbReference type="Proteomes" id="UP000326944">
    <property type="component" value="Chromosome"/>
</dbReference>
<dbReference type="EMBL" id="CP043617">
    <property type="protein sequence ID" value="QFR48594.1"/>
    <property type="molecule type" value="Genomic_DNA"/>
</dbReference>
<proteinExistence type="predicted"/>
<name>A0A5P8NYX0_9BACT</name>
<dbReference type="AlphaFoldDB" id="A0A5P8NYX0"/>
<protein>
    <recommendedName>
        <fullName evidence="3">Lipoprotein</fullName>
    </recommendedName>
</protein>
<sequence>MKNTNLVMLCAIALGLSGCGTTWVNLDNSIPKENKVKEATKKCQVDDRIYAINEDQKARGYAVSLSGAKGEARKQLLKINKEKKDKDYQIIYDCMEKEGLKKQK</sequence>
<dbReference type="RefSeq" id="WP_152306537.1">
    <property type="nucleotide sequence ID" value="NZ_CP043617.1"/>
</dbReference>
<organism evidence="1 2">
    <name type="scientific">Sulfurimonas lithotrophica</name>
    <dbReference type="NCBI Taxonomy" id="2590022"/>
    <lineage>
        <taxon>Bacteria</taxon>
        <taxon>Pseudomonadati</taxon>
        <taxon>Campylobacterota</taxon>
        <taxon>Epsilonproteobacteria</taxon>
        <taxon>Campylobacterales</taxon>
        <taxon>Sulfurimonadaceae</taxon>
        <taxon>Sulfurimonas</taxon>
    </lineage>
</organism>
<reference evidence="1 2" key="1">
    <citation type="submission" date="2019-09" db="EMBL/GenBank/DDBJ databases">
        <title>Sulfurimonas gotlandica sp. nov., a chemoautotrophic and psychrotolerant epsilonproteobacterium isolated from a pelagic redoxcline, and an emended description of the genus Sulfurimonas.</title>
        <authorList>
            <person name="Wang S."/>
            <person name="Jiang L."/>
            <person name="Shao S."/>
        </authorList>
    </citation>
    <scope>NUCLEOTIDE SEQUENCE [LARGE SCALE GENOMIC DNA]</scope>
    <source>
        <strain evidence="1 2">GYSZ_1</strain>
    </source>
</reference>
<evidence type="ECO:0000313" key="1">
    <source>
        <dbReference type="EMBL" id="QFR48594.1"/>
    </source>
</evidence>
<dbReference type="KEGG" id="sulg:FJR48_02170"/>